<feature type="compositionally biased region" description="Polar residues" evidence="5">
    <location>
        <begin position="245"/>
        <end position="262"/>
    </location>
</feature>
<feature type="region of interest" description="Disordered" evidence="5">
    <location>
        <begin position="291"/>
        <end position="328"/>
    </location>
</feature>
<comment type="subcellular location">
    <subcellularLocation>
        <location evidence="1">Cytoplasm</location>
    </subcellularLocation>
</comment>
<feature type="compositionally biased region" description="Pro residues" evidence="5">
    <location>
        <begin position="64"/>
        <end position="73"/>
    </location>
</feature>
<accession>A0A1B9GT95</accession>
<dbReference type="SUPFAM" id="SSF101908">
    <property type="entry name" value="Putative isomerase YbhE"/>
    <property type="match status" value="1"/>
</dbReference>
<feature type="compositionally biased region" description="Polar residues" evidence="5">
    <location>
        <begin position="823"/>
        <end position="845"/>
    </location>
</feature>
<dbReference type="EMBL" id="KI669501">
    <property type="protein sequence ID" value="OCF34233.1"/>
    <property type="molecule type" value="Genomic_DNA"/>
</dbReference>
<evidence type="ECO:0000256" key="4">
    <source>
        <dbReference type="ARBA" id="ARBA00022737"/>
    </source>
</evidence>
<dbReference type="AlphaFoldDB" id="A0A1B9GT95"/>
<feature type="region of interest" description="Disordered" evidence="5">
    <location>
        <begin position="760"/>
        <end position="848"/>
    </location>
</feature>
<dbReference type="GO" id="GO:0031087">
    <property type="term" value="P:deadenylation-independent decapping of nuclear-transcribed mRNA"/>
    <property type="evidence" value="ECO:0007669"/>
    <property type="project" value="InterPro"/>
</dbReference>
<dbReference type="OrthoDB" id="21128at2759"/>
<feature type="region of interest" description="Disordered" evidence="5">
    <location>
        <begin position="1042"/>
        <end position="1094"/>
    </location>
</feature>
<evidence type="ECO:0000313" key="7">
    <source>
        <dbReference type="Proteomes" id="UP000092666"/>
    </source>
</evidence>
<dbReference type="InterPro" id="IPR015943">
    <property type="entry name" value="WD40/YVTN_repeat-like_dom_sf"/>
</dbReference>
<keyword evidence="7" id="KW-1185">Reference proteome</keyword>
<dbReference type="Proteomes" id="UP000092666">
    <property type="component" value="Unassembled WGS sequence"/>
</dbReference>
<name>A0A1B9GT95_9TREE</name>
<reference evidence="7" key="2">
    <citation type="submission" date="2013-12" db="EMBL/GenBank/DDBJ databases">
        <title>Evolution of pathogenesis and genome organization in the Tremellales.</title>
        <authorList>
            <person name="Cuomo C."/>
            <person name="Litvintseva A."/>
            <person name="Heitman J."/>
            <person name="Chen Y."/>
            <person name="Sun S."/>
            <person name="Springer D."/>
            <person name="Dromer F."/>
            <person name="Young S."/>
            <person name="Zeng Q."/>
            <person name="Chapman S."/>
            <person name="Gujja S."/>
            <person name="Saif S."/>
            <person name="Birren B."/>
        </authorList>
    </citation>
    <scope>NUCLEOTIDE SEQUENCE [LARGE SCALE GENOMIC DNA]</scope>
    <source>
        <strain evidence="7">BCC8398</strain>
    </source>
</reference>
<evidence type="ECO:0000256" key="5">
    <source>
        <dbReference type="SAM" id="MobiDB-lite"/>
    </source>
</evidence>
<gene>
    <name evidence="6" type="ORF">I316_04185</name>
</gene>
<dbReference type="STRING" id="1296120.A0A1B9GT95"/>
<feature type="compositionally biased region" description="Polar residues" evidence="5">
    <location>
        <begin position="1042"/>
        <end position="1057"/>
    </location>
</feature>
<dbReference type="Gene3D" id="2.130.10.10">
    <property type="entry name" value="YVTN repeat-like/Quinoprotein amine dehydrogenase"/>
    <property type="match status" value="1"/>
</dbReference>
<evidence type="ECO:0000256" key="1">
    <source>
        <dbReference type="ARBA" id="ARBA00004496"/>
    </source>
</evidence>
<keyword evidence="3" id="KW-0853">WD repeat</keyword>
<dbReference type="PANTHER" id="PTHR15598">
    <property type="entry name" value="ENHANCER OF MRNA-DECAPPING PROTEIN 4"/>
    <property type="match status" value="1"/>
</dbReference>
<proteinExistence type="predicted"/>
<protein>
    <submittedName>
        <fullName evidence="6">Uncharacterized protein</fullName>
    </submittedName>
</protein>
<keyword evidence="2" id="KW-0963">Cytoplasm</keyword>
<feature type="compositionally biased region" description="Polar residues" evidence="5">
    <location>
        <begin position="192"/>
        <end position="208"/>
    </location>
</feature>
<evidence type="ECO:0000313" key="6">
    <source>
        <dbReference type="EMBL" id="OCF34233.1"/>
    </source>
</evidence>
<dbReference type="InterPro" id="IPR045152">
    <property type="entry name" value="EDC4-like"/>
</dbReference>
<feature type="compositionally biased region" description="Polar residues" evidence="5">
    <location>
        <begin position="298"/>
        <end position="311"/>
    </location>
</feature>
<dbReference type="GO" id="GO:0000932">
    <property type="term" value="C:P-body"/>
    <property type="evidence" value="ECO:0007669"/>
    <property type="project" value="TreeGrafter"/>
</dbReference>
<feature type="compositionally biased region" description="Low complexity" evidence="5">
    <location>
        <begin position="27"/>
        <end position="50"/>
    </location>
</feature>
<feature type="compositionally biased region" description="Polar residues" evidence="5">
    <location>
        <begin position="789"/>
        <end position="799"/>
    </location>
</feature>
<dbReference type="PANTHER" id="PTHR15598:SF5">
    <property type="entry name" value="ENHANCER OF MRNA-DECAPPING PROTEIN 4"/>
    <property type="match status" value="1"/>
</dbReference>
<evidence type="ECO:0000256" key="3">
    <source>
        <dbReference type="ARBA" id="ARBA00022574"/>
    </source>
</evidence>
<keyword evidence="4" id="KW-0677">Repeat</keyword>
<evidence type="ECO:0000256" key="2">
    <source>
        <dbReference type="ARBA" id="ARBA00022490"/>
    </source>
</evidence>
<organism evidence="6 7">
    <name type="scientific">Kwoniella heveanensis BCC8398</name>
    <dbReference type="NCBI Taxonomy" id="1296120"/>
    <lineage>
        <taxon>Eukaryota</taxon>
        <taxon>Fungi</taxon>
        <taxon>Dikarya</taxon>
        <taxon>Basidiomycota</taxon>
        <taxon>Agaricomycotina</taxon>
        <taxon>Tremellomycetes</taxon>
        <taxon>Tremellales</taxon>
        <taxon>Cryptococcaceae</taxon>
        <taxon>Kwoniella</taxon>
    </lineage>
</organism>
<feature type="region of interest" description="Disordered" evidence="5">
    <location>
        <begin position="1"/>
        <end position="275"/>
    </location>
</feature>
<reference evidence="6 7" key="1">
    <citation type="submission" date="2013-07" db="EMBL/GenBank/DDBJ databases">
        <title>The Genome Sequence of Cryptococcus heveanensis BCC8398.</title>
        <authorList>
            <consortium name="The Broad Institute Genome Sequencing Platform"/>
            <person name="Cuomo C."/>
            <person name="Litvintseva A."/>
            <person name="Chen Y."/>
            <person name="Heitman J."/>
            <person name="Sun S."/>
            <person name="Springer D."/>
            <person name="Dromer F."/>
            <person name="Young S.K."/>
            <person name="Zeng Q."/>
            <person name="Gargeya S."/>
            <person name="Fitzgerald M."/>
            <person name="Abouelleil A."/>
            <person name="Alvarado L."/>
            <person name="Berlin A.M."/>
            <person name="Chapman S.B."/>
            <person name="Dewar J."/>
            <person name="Goldberg J."/>
            <person name="Griggs A."/>
            <person name="Gujja S."/>
            <person name="Hansen M."/>
            <person name="Howarth C."/>
            <person name="Imamovic A."/>
            <person name="Larimer J."/>
            <person name="McCowan C."/>
            <person name="Murphy C."/>
            <person name="Pearson M."/>
            <person name="Priest M."/>
            <person name="Roberts A."/>
            <person name="Saif S."/>
            <person name="Shea T."/>
            <person name="Sykes S."/>
            <person name="Wortman J."/>
            <person name="Nusbaum C."/>
            <person name="Birren B."/>
        </authorList>
    </citation>
    <scope>NUCLEOTIDE SEQUENCE [LARGE SCALE GENOMIC DNA]</scope>
    <source>
        <strain evidence="6 7">BCC8398</strain>
    </source>
</reference>
<feature type="compositionally biased region" description="Polar residues" evidence="5">
    <location>
        <begin position="119"/>
        <end position="128"/>
    </location>
</feature>
<feature type="compositionally biased region" description="Pro residues" evidence="5">
    <location>
        <begin position="1080"/>
        <end position="1089"/>
    </location>
</feature>
<sequence length="1230" mass="130319">MDQQNRLLAMLKSATTVPSSSPPPPSGSSAASGVVPPSSTSTPHTGSQSSHLAVPGIQAGSPREPSPSPPPPSLQAVSLSDLFKSIQSPPAPPLPVPSDSITSPQPLDQKNKLLGMLNTIGQPPSGVTSPIGGSAVHTPIGGPEKVDPLAIFRAGHPNHPPASPTGQGPVIGHLTGHVTSPPQPPAKLPSIPSIQAQNTGTSNTSSQGKRSDQPKLPAIASPAVETTPKKSMFDFVSPFDAFDQPTRSRQPSSTHPASQRPQPTQPPKATEHKIDEGGQSLARIKSIEKLGGNGIQSGRGSPQQPSTSTGVDSAKPASPETFNATNSVEVHELSQVDINDQVGKTWKVQNIVKDSEGNGPKSLTSHTTIDISKPNLDSLVATADAVQLTPTTYMRPDTLIYKKGRRVAISNDFIAYTMSKGRVRLIDSRSGARLVLQLPVTASHGPVADLAVSGNLVATIGHDKSVIVTRVSDGWAKDDPKTRFILICATANAPTGVATKVEWVKREGKPWLAIGGPQGVLIIDPSAYENVASDTEPIYALENIAKDRKTVVDFCLNHSHQAMAVLSSAGHVTLYNVANLNRVWHRSLPTASPTTEPSSIQFCESNLLVGKANNTHFDLVQITVDIAVLSTIKFISVAPAPKNLHYCQAVYDSAKSILFVAPFSRGSVYAFRYALKGQQPIKDVSKPDGPKVVAFDRVAEYPLEPVLSMVSATKGADEDAELFFATPNGFSQATIPKATCDSLISVTASESNTVPPPVIAAKPTFSSPKSPKVGGKVDLPEPSKKVKTGSVSKAASKNASPAIVKTELPSASDDEAVAHSRIRSQQGRKASVTVPTETQQESGSITEDELNKALKKTEDRLSNHLKQLLKNEITTLNVRLDGLVGPDFAADVSARVERQIKGSLSNTIAQEIKKSVIPVAATTIQNEVRTVTSNQVPAAIFDALQTVPKELERAFAPVVQRTISTLVQNAMDKAVHEAVQHTLLPAMTQASSTVCDQLMTEIRSEMLQIRKELSPPNKEGQLANDHLLKNMATSISELQKQLASLSEQIRSAPAQQTPQPNGSAPPSLPPPKAYSSHTHAPPPPPPQGPSPSQLEDTFLTALGAQTTASTLQLVGEHIGLTEYCLPTHGKSPLSQAVLLTLLHRLAIALTELTPGHPAFAQVAGWERRTVALLDPKDANITGYISRVLSVVQGLLGQVLSNLQRYPADPATQSHVLAIRGILDIVAHKMV</sequence>